<name>A0A8J7U1K9_9BACT</name>
<dbReference type="Proteomes" id="UP000664417">
    <property type="component" value="Unassembled WGS sequence"/>
</dbReference>
<protein>
    <submittedName>
        <fullName evidence="2">Uncharacterized protein</fullName>
    </submittedName>
</protein>
<accession>A0A8J7U1K9</accession>
<evidence type="ECO:0000313" key="3">
    <source>
        <dbReference type="Proteomes" id="UP000664417"/>
    </source>
</evidence>
<organism evidence="2 3">
    <name type="scientific">Acanthopleuribacter pedis</name>
    <dbReference type="NCBI Taxonomy" id="442870"/>
    <lineage>
        <taxon>Bacteria</taxon>
        <taxon>Pseudomonadati</taxon>
        <taxon>Acidobacteriota</taxon>
        <taxon>Holophagae</taxon>
        <taxon>Acanthopleuribacterales</taxon>
        <taxon>Acanthopleuribacteraceae</taxon>
        <taxon>Acanthopleuribacter</taxon>
    </lineage>
</organism>
<gene>
    <name evidence="2" type="ORF">J3U88_07545</name>
</gene>
<dbReference type="EMBL" id="JAFREP010000005">
    <property type="protein sequence ID" value="MBO1318303.1"/>
    <property type="molecule type" value="Genomic_DNA"/>
</dbReference>
<reference evidence="2" key="1">
    <citation type="submission" date="2021-03" db="EMBL/GenBank/DDBJ databases">
        <authorList>
            <person name="Wang G."/>
        </authorList>
    </citation>
    <scope>NUCLEOTIDE SEQUENCE</scope>
    <source>
        <strain evidence="2">KCTC 12899</strain>
    </source>
</reference>
<evidence type="ECO:0000256" key="1">
    <source>
        <dbReference type="SAM" id="Coils"/>
    </source>
</evidence>
<dbReference type="RefSeq" id="WP_207857999.1">
    <property type="nucleotide sequence ID" value="NZ_JAFREP010000005.1"/>
</dbReference>
<dbReference type="AlphaFoldDB" id="A0A8J7U1K9"/>
<keyword evidence="3" id="KW-1185">Reference proteome</keyword>
<evidence type="ECO:0000313" key="2">
    <source>
        <dbReference type="EMBL" id="MBO1318303.1"/>
    </source>
</evidence>
<proteinExistence type="predicted"/>
<sequence>MRILVTIITFILAASVPVWSQTRVNTSKAAEALNREADKAHRKAQRLKSEELRLLSKIERLEMAERAAEQQIKESQRKIDEITKKQIANLTDIVWKLMTDEVAGPILQQEPALIKQMDAMKALLTDSPSLSPVVDELMFQWTGKRI</sequence>
<feature type="coiled-coil region" evidence="1">
    <location>
        <begin position="30"/>
        <end position="85"/>
    </location>
</feature>
<comment type="caution">
    <text evidence="2">The sequence shown here is derived from an EMBL/GenBank/DDBJ whole genome shotgun (WGS) entry which is preliminary data.</text>
</comment>
<keyword evidence="1" id="KW-0175">Coiled coil</keyword>